<keyword evidence="1 3" id="KW-0489">Methyltransferase</keyword>
<name>A0A1H2MGG6_9PSED</name>
<dbReference type="EMBL" id="LT629797">
    <property type="protein sequence ID" value="SDU92347.1"/>
    <property type="molecule type" value="Genomic_DNA"/>
</dbReference>
<dbReference type="CDD" id="cd02440">
    <property type="entry name" value="AdoMet_MTases"/>
    <property type="match status" value="1"/>
</dbReference>
<evidence type="ECO:0000256" key="1">
    <source>
        <dbReference type="ARBA" id="ARBA00022603"/>
    </source>
</evidence>
<protein>
    <recommendedName>
        <fullName evidence="3">Ribosomal RNA small subunit methyltransferase D</fullName>
        <ecNumber evidence="3">2.1.1.171</ecNumber>
    </recommendedName>
</protein>
<dbReference type="Gene3D" id="3.40.50.150">
    <property type="entry name" value="Vaccinia Virus protein VP39"/>
    <property type="match status" value="1"/>
</dbReference>
<dbReference type="PIRSF" id="PIRSF004553">
    <property type="entry name" value="CHP00095"/>
    <property type="match status" value="1"/>
</dbReference>
<reference evidence="5" key="1">
    <citation type="submission" date="2016-10" db="EMBL/GenBank/DDBJ databases">
        <authorList>
            <person name="Varghese N."/>
            <person name="Submissions S."/>
        </authorList>
    </citation>
    <scope>NUCLEOTIDE SEQUENCE [LARGE SCALE GENOMIC DNA]</scope>
    <source>
        <strain evidence="5">KCTC 32246</strain>
    </source>
</reference>
<dbReference type="NCBIfam" id="TIGR00095">
    <property type="entry name" value="16S rRNA (guanine(966)-N(2))-methyltransferase RsmD"/>
    <property type="match status" value="1"/>
</dbReference>
<comment type="similarity">
    <text evidence="3">Belongs to the methyltransferase superfamily. RsmD family.</text>
</comment>
<keyword evidence="3" id="KW-0698">rRNA processing</keyword>
<dbReference type="Proteomes" id="UP000198675">
    <property type="component" value="Chromosome I"/>
</dbReference>
<sequence length="206" mass="22545">MRSRTPQKPEAGKAHGGQGQLRIIGGEWRSRRFAFPDGPGLRPTPDRVRETLFNWLAPYVEGAHVLDPFAGSGALLLEALSRGAASGLACDLNPASVSALRGHLATLQCSAGEIQLGDTLQLLARPAPRRFDIVLLDPPFHKNLLQDACNLLEAQGWLSDDAWVYTESETAPSTLGLPGNWRLHREKHTGQVHYALWQRSSSQVPM</sequence>
<dbReference type="Pfam" id="PF03602">
    <property type="entry name" value="Cons_hypoth95"/>
    <property type="match status" value="1"/>
</dbReference>
<keyword evidence="2 3" id="KW-0808">Transferase</keyword>
<dbReference type="SUPFAM" id="SSF53335">
    <property type="entry name" value="S-adenosyl-L-methionine-dependent methyltransferases"/>
    <property type="match status" value="1"/>
</dbReference>
<comment type="function">
    <text evidence="3">Specifically methylates the guanine in position 966 of 16S rRNA in the assembled 30S particle.</text>
</comment>
<dbReference type="InterPro" id="IPR004398">
    <property type="entry name" value="RNA_MeTrfase_RsmD"/>
</dbReference>
<dbReference type="RefSeq" id="WP_092378264.1">
    <property type="nucleotide sequence ID" value="NZ_LT629797.1"/>
</dbReference>
<dbReference type="InterPro" id="IPR029063">
    <property type="entry name" value="SAM-dependent_MTases_sf"/>
</dbReference>
<dbReference type="PANTHER" id="PTHR43542:SF1">
    <property type="entry name" value="METHYLTRANSFERASE"/>
    <property type="match status" value="1"/>
</dbReference>
<dbReference type="PRINTS" id="PR00507">
    <property type="entry name" value="N12N6MTFRASE"/>
</dbReference>
<evidence type="ECO:0000256" key="2">
    <source>
        <dbReference type="ARBA" id="ARBA00022679"/>
    </source>
</evidence>
<dbReference type="EC" id="2.1.1.171" evidence="3"/>
<evidence type="ECO:0000256" key="3">
    <source>
        <dbReference type="PIRNR" id="PIRNR004553"/>
    </source>
</evidence>
<evidence type="ECO:0000313" key="5">
    <source>
        <dbReference type="Proteomes" id="UP000198675"/>
    </source>
</evidence>
<evidence type="ECO:0000313" key="4">
    <source>
        <dbReference type="EMBL" id="SDU92347.1"/>
    </source>
</evidence>
<organism evidence="4 5">
    <name type="scientific">Pseudomonas sihuiensis</name>
    <dbReference type="NCBI Taxonomy" id="1274359"/>
    <lineage>
        <taxon>Bacteria</taxon>
        <taxon>Pseudomonadati</taxon>
        <taxon>Pseudomonadota</taxon>
        <taxon>Gammaproteobacteria</taxon>
        <taxon>Pseudomonadales</taxon>
        <taxon>Pseudomonadaceae</taxon>
        <taxon>Pseudomonas</taxon>
    </lineage>
</organism>
<dbReference type="PANTHER" id="PTHR43542">
    <property type="entry name" value="METHYLTRANSFERASE"/>
    <property type="match status" value="1"/>
</dbReference>
<dbReference type="AlphaFoldDB" id="A0A1H2MGG6"/>
<accession>A0A1H2MGG6</accession>
<gene>
    <name evidence="4" type="ORF">SAMN05216363_3416</name>
</gene>
<keyword evidence="3" id="KW-0949">S-adenosyl-L-methionine</keyword>
<keyword evidence="5" id="KW-1185">Reference proteome</keyword>
<comment type="catalytic activity">
    <reaction evidence="3">
        <text>guanosine(966) in 16S rRNA + S-adenosyl-L-methionine = N(2)-methylguanosine(966) in 16S rRNA + S-adenosyl-L-homocysteine + H(+)</text>
        <dbReference type="Rhea" id="RHEA:23548"/>
        <dbReference type="Rhea" id="RHEA-COMP:10211"/>
        <dbReference type="Rhea" id="RHEA-COMP:10212"/>
        <dbReference type="ChEBI" id="CHEBI:15378"/>
        <dbReference type="ChEBI" id="CHEBI:57856"/>
        <dbReference type="ChEBI" id="CHEBI:59789"/>
        <dbReference type="ChEBI" id="CHEBI:74269"/>
        <dbReference type="ChEBI" id="CHEBI:74481"/>
        <dbReference type="EC" id="2.1.1.171"/>
    </reaction>
</comment>
<dbReference type="GO" id="GO:0052913">
    <property type="term" value="F:16S rRNA (guanine(966)-N(2))-methyltransferase activity"/>
    <property type="evidence" value="ECO:0007669"/>
    <property type="project" value="UniProtKB-EC"/>
</dbReference>
<proteinExistence type="inferred from homology"/>